<protein>
    <recommendedName>
        <fullName evidence="1">Saccharopine dehydrogenase NADP binding domain-containing protein</fullName>
    </recommendedName>
</protein>
<name>L0K3H9_9EURY</name>
<accession>L0K3H9</accession>
<evidence type="ECO:0000313" key="3">
    <source>
        <dbReference type="Proteomes" id="UP000010878"/>
    </source>
</evidence>
<evidence type="ECO:0000313" key="2">
    <source>
        <dbReference type="EMBL" id="AGB39576.1"/>
    </source>
</evidence>
<reference evidence="2 3" key="1">
    <citation type="submission" date="2012-11" db="EMBL/GenBank/DDBJ databases">
        <title>FINISHED of Natronococcus occultus SP4, DSM 3396.</title>
        <authorList>
            <consortium name="DOE Joint Genome Institute"/>
            <person name="Eisen J."/>
            <person name="Huntemann M."/>
            <person name="Wei C.-L."/>
            <person name="Han J."/>
            <person name="Detter J.C."/>
            <person name="Han C."/>
            <person name="Tapia R."/>
            <person name="Chen A."/>
            <person name="Kyrpides N."/>
            <person name="Mavromatis K."/>
            <person name="Markowitz V."/>
            <person name="Szeto E."/>
            <person name="Ivanova N."/>
            <person name="Mikhailova N."/>
            <person name="Ovchinnikova G."/>
            <person name="Pagani I."/>
            <person name="Pati A."/>
            <person name="Goodwin L."/>
            <person name="Nordberg H.P."/>
            <person name="Cantor M.N."/>
            <person name="Hua S.X."/>
            <person name="Woyke T."/>
            <person name="Eisen J."/>
            <person name="Klenk H.-P."/>
            <person name="Klenk H.-P."/>
        </authorList>
    </citation>
    <scope>NUCLEOTIDE SEQUENCE [LARGE SCALE GENOMIC DNA]</scope>
    <source>
        <strain evidence="2 3">SP4</strain>
    </source>
</reference>
<dbReference type="PANTHER" id="PTHR43781:SF1">
    <property type="entry name" value="SACCHAROPINE DEHYDROGENASE"/>
    <property type="match status" value="1"/>
</dbReference>
<organism evidence="2 3">
    <name type="scientific">Natronococcus occultus SP4</name>
    <dbReference type="NCBI Taxonomy" id="694430"/>
    <lineage>
        <taxon>Archaea</taxon>
        <taxon>Methanobacteriati</taxon>
        <taxon>Methanobacteriota</taxon>
        <taxon>Stenosarchaea group</taxon>
        <taxon>Halobacteria</taxon>
        <taxon>Halobacteriales</taxon>
        <taxon>Natrialbaceae</taxon>
        <taxon>Natronococcus</taxon>
    </lineage>
</organism>
<dbReference type="InterPro" id="IPR036291">
    <property type="entry name" value="NAD(P)-bd_dom_sf"/>
</dbReference>
<dbReference type="RefSeq" id="WP_015323010.1">
    <property type="nucleotide sequence ID" value="NC_019974.1"/>
</dbReference>
<gene>
    <name evidence="2" type="ORF">Natoc_3875</name>
</gene>
<proteinExistence type="predicted"/>
<dbReference type="EMBL" id="CP003929">
    <property type="protein sequence ID" value="AGB39576.1"/>
    <property type="molecule type" value="Genomic_DNA"/>
</dbReference>
<dbReference type="Proteomes" id="UP000010878">
    <property type="component" value="Chromosome"/>
</dbReference>
<feature type="domain" description="Saccharopine dehydrogenase NADP binding" evidence="1">
    <location>
        <begin position="5"/>
        <end position="122"/>
    </location>
</feature>
<dbReference type="InterPro" id="IPR005097">
    <property type="entry name" value="Sacchrp_dh_NADP-bd"/>
</dbReference>
<evidence type="ECO:0000259" key="1">
    <source>
        <dbReference type="Pfam" id="PF03435"/>
    </source>
</evidence>
<dbReference type="KEGG" id="nou:Natoc_3875"/>
<dbReference type="GeneID" id="14402886"/>
<dbReference type="Gene3D" id="3.40.50.720">
    <property type="entry name" value="NAD(P)-binding Rossmann-like Domain"/>
    <property type="match status" value="1"/>
</dbReference>
<keyword evidence="3" id="KW-1185">Reference proteome</keyword>
<dbReference type="Pfam" id="PF03435">
    <property type="entry name" value="Sacchrp_dh_NADP"/>
    <property type="match status" value="1"/>
</dbReference>
<dbReference type="AlphaFoldDB" id="L0K3H9"/>
<dbReference type="OrthoDB" id="194971at2157"/>
<dbReference type="eggNOG" id="arCOG00244">
    <property type="taxonomic scope" value="Archaea"/>
</dbReference>
<sequence>MGSLLIYGSYGYVGSLVAEDAIDRGLDPILAGRDRDQLREQVADLEQPGRRFSLEEPDVVAEALEDVDCVLNCAGPFSNTAEPLVEGCLRSGTDYVDITGEIPVIESIQDRDEEARAAGVTLLPAAALSTIPMDCLAAHLADRLPEADSLALGVDSIRIPSVGTVRTVLEGSNTEGAVRRDGRVESVPTAWRTREIDFGRGERPAVTMPMGDICTAHYTTGIPNVEMYAMLPQPARLALESHRYLTPLFESKPVRWVLKQLAGVRDGPAEWARERGTAYVWGEARVEDDGERVVSRLRTPDPYVVTVDGAVTVAERVLAGDADAGFQTPADAFGAEFVLGLDGVEGFFDEETPEETSPLSPLLR</sequence>
<dbReference type="HOGENOM" id="CLU_046808_0_0_2"/>
<dbReference type="SUPFAM" id="SSF51735">
    <property type="entry name" value="NAD(P)-binding Rossmann-fold domains"/>
    <property type="match status" value="1"/>
</dbReference>
<dbReference type="STRING" id="694430.Natoc_3875"/>
<dbReference type="PANTHER" id="PTHR43781">
    <property type="entry name" value="SACCHAROPINE DEHYDROGENASE"/>
    <property type="match status" value="1"/>
</dbReference>